<dbReference type="PANTHER" id="PTHR21581:SF6">
    <property type="entry name" value="TRAFFICKING PROTEIN PARTICLE COMPLEX SUBUNIT 12"/>
    <property type="match status" value="1"/>
</dbReference>
<name>B8C9M0_THAPS</name>
<gene>
    <name evidence="2" type="ORF">THAPSDRAFT_24212</name>
</gene>
<reference evidence="2 3" key="1">
    <citation type="journal article" date="2004" name="Science">
        <title>The genome of the diatom Thalassiosira pseudonana: ecology, evolution, and metabolism.</title>
        <authorList>
            <person name="Armbrust E.V."/>
            <person name="Berges J.A."/>
            <person name="Bowler C."/>
            <person name="Green B.R."/>
            <person name="Martinez D."/>
            <person name="Putnam N.H."/>
            <person name="Zhou S."/>
            <person name="Allen A.E."/>
            <person name="Apt K.E."/>
            <person name="Bechner M."/>
            <person name="Brzezinski M.A."/>
            <person name="Chaal B.K."/>
            <person name="Chiovitti A."/>
            <person name="Davis A.K."/>
            <person name="Demarest M.S."/>
            <person name="Detter J.C."/>
            <person name="Glavina T."/>
            <person name="Goodstein D."/>
            <person name="Hadi M.Z."/>
            <person name="Hellsten U."/>
            <person name="Hildebrand M."/>
            <person name="Jenkins B.D."/>
            <person name="Jurka J."/>
            <person name="Kapitonov V.V."/>
            <person name="Kroger N."/>
            <person name="Lau W.W."/>
            <person name="Lane T.W."/>
            <person name="Larimer F.W."/>
            <person name="Lippmeier J.C."/>
            <person name="Lucas S."/>
            <person name="Medina M."/>
            <person name="Montsant A."/>
            <person name="Obornik M."/>
            <person name="Parker M.S."/>
            <person name="Palenik B."/>
            <person name="Pazour G.J."/>
            <person name="Richardson P.M."/>
            <person name="Rynearson T.A."/>
            <person name="Saito M.A."/>
            <person name="Schwartz D.C."/>
            <person name="Thamatrakoln K."/>
            <person name="Valentin K."/>
            <person name="Vardi A."/>
            <person name="Wilkerson F.P."/>
            <person name="Rokhsar D.S."/>
        </authorList>
    </citation>
    <scope>NUCLEOTIDE SEQUENCE [LARGE SCALE GENOMIC DNA]</scope>
    <source>
        <strain evidence="2 3">CCMP1335</strain>
    </source>
</reference>
<dbReference type="SUPFAM" id="SSF48452">
    <property type="entry name" value="TPR-like"/>
    <property type="match status" value="1"/>
</dbReference>
<dbReference type="Proteomes" id="UP000001449">
    <property type="component" value="Chromosome 10"/>
</dbReference>
<dbReference type="PaxDb" id="35128-Thaps24212"/>
<evidence type="ECO:0000313" key="2">
    <source>
        <dbReference type="EMBL" id="EED90067.1"/>
    </source>
</evidence>
<dbReference type="GeneID" id="7446873"/>
<evidence type="ECO:0000256" key="1">
    <source>
        <dbReference type="SAM" id="MobiDB-lite"/>
    </source>
</evidence>
<feature type="compositionally biased region" description="Low complexity" evidence="1">
    <location>
        <begin position="92"/>
        <end position="105"/>
    </location>
</feature>
<dbReference type="HOGENOM" id="CLU_329446_0_0_1"/>
<dbReference type="EMBL" id="CM000646">
    <property type="protein sequence ID" value="EED90067.1"/>
    <property type="molecule type" value="Genomic_DNA"/>
</dbReference>
<sequence length="872" mass="94406">MVVGAVAMVYGVVGYGSTGNNVDETTRNRNLSPSTAHRAKTSTMNNPPPPPKGSAPSGGGGLGKSAPIRTLPAQISGGVPVYGLSQSKSKQSAPVVGAPSSSASARPTAMEPPQIKEPQPVESMAFATASGSVAHAVGAQPAFATGGTAYATRNPMPCPPRSAQPPQLQQIQLQQQISNQHINLPQFQSYNPSTQAVPPPTATDQVEKAMLSPPGGAPRQSDDPLQPHIVALPPPEQTTQLSPRQQTQVHPLGGGRQIRKQTNVQMQQQSFQQPTHQSVVSTQQYQSPQQTYQQQSQPTQLSVLTSPEQPTVSPKQKSHPSTPDEEVDAFLLNTTPDTYTQNQSPELSASVPNVAKIRPTPLPPTQSILAKVKLLAVRRAWGDVIRVTNDALIVKNMDSGKGGITAASTTDGGGHHSFYSELVTAASSSTLVTTHAASDSMEKLREETCELIILRFISHLKLRRYVDLGKEIAQLGLIPHLPPHSSSIASNSEVTAVPPSPGTEVVPLSSVPASNAKNATASMSNTTSMAWKEGSLHSSESEDKVPSWVPYGLRILAAQQLQYIDGSSKAIDVLFDMRDRAVRTDYWNTQGMEVWRPTIDNALVNAFVRKREWRLALNSLENLLNGLEESVVREVEWWCRSNTVVEAERSLMKELILSSASVELLSRQILILLQSGALAAAHIVQSDVNSHSTRVREITSSQSTTQTTLAFLQKESTLVRQVPIRQLVNEGLLLFACANYSDATKCFRDALYKQKELGASSEIRPSGCPSFKELASPTLGFDADSSLTVESLNNLSLCLLYSGNMRLAVQELEGLVREDPTLYLTEGMAFNMCTLYELGSDGEECTRRKKILQRVAKRFFLHDVGVESFRLN</sequence>
<feature type="compositionally biased region" description="Low complexity" evidence="1">
    <location>
        <begin position="261"/>
        <end position="306"/>
    </location>
</feature>
<dbReference type="eggNOG" id="ENOG502SE53">
    <property type="taxonomic scope" value="Eukaryota"/>
</dbReference>
<organism evidence="2 3">
    <name type="scientific">Thalassiosira pseudonana</name>
    <name type="common">Marine diatom</name>
    <name type="synonym">Cyclotella nana</name>
    <dbReference type="NCBI Taxonomy" id="35128"/>
    <lineage>
        <taxon>Eukaryota</taxon>
        <taxon>Sar</taxon>
        <taxon>Stramenopiles</taxon>
        <taxon>Ochrophyta</taxon>
        <taxon>Bacillariophyta</taxon>
        <taxon>Coscinodiscophyceae</taxon>
        <taxon>Thalassiosirophycidae</taxon>
        <taxon>Thalassiosirales</taxon>
        <taxon>Thalassiosiraceae</taxon>
        <taxon>Thalassiosira</taxon>
    </lineage>
</organism>
<feature type="region of interest" description="Disordered" evidence="1">
    <location>
        <begin position="188"/>
        <end position="325"/>
    </location>
</feature>
<feature type="compositionally biased region" description="Polar residues" evidence="1">
    <location>
        <begin position="307"/>
        <end position="321"/>
    </location>
</feature>
<feature type="region of interest" description="Disordered" evidence="1">
    <location>
        <begin position="148"/>
        <end position="168"/>
    </location>
</feature>
<feature type="region of interest" description="Disordered" evidence="1">
    <location>
        <begin position="489"/>
        <end position="509"/>
    </location>
</feature>
<dbReference type="RefSeq" id="XP_002292871.1">
    <property type="nucleotide sequence ID" value="XM_002292835.1"/>
</dbReference>
<proteinExistence type="predicted"/>
<feature type="compositionally biased region" description="Polar residues" evidence="1">
    <location>
        <begin position="237"/>
        <end position="249"/>
    </location>
</feature>
<dbReference type="AlphaFoldDB" id="B8C9M0"/>
<keyword evidence="3" id="KW-1185">Reference proteome</keyword>
<dbReference type="STRING" id="35128.B8C9M0"/>
<dbReference type="InParanoid" id="B8C9M0"/>
<dbReference type="InterPro" id="IPR011990">
    <property type="entry name" value="TPR-like_helical_dom_sf"/>
</dbReference>
<dbReference type="KEGG" id="tps:THAPSDRAFT_24212"/>
<accession>B8C9M0</accession>
<feature type="region of interest" description="Disordered" evidence="1">
    <location>
        <begin position="16"/>
        <end position="68"/>
    </location>
</feature>
<evidence type="ECO:0000313" key="3">
    <source>
        <dbReference type="Proteomes" id="UP000001449"/>
    </source>
</evidence>
<feature type="region of interest" description="Disordered" evidence="1">
    <location>
        <begin position="89"/>
        <end position="119"/>
    </location>
</feature>
<protein>
    <submittedName>
        <fullName evidence="2">Uncharacterized protein</fullName>
    </submittedName>
</protein>
<reference evidence="2 3" key="2">
    <citation type="journal article" date="2008" name="Nature">
        <title>The Phaeodactylum genome reveals the evolutionary history of diatom genomes.</title>
        <authorList>
            <person name="Bowler C."/>
            <person name="Allen A.E."/>
            <person name="Badger J.H."/>
            <person name="Grimwood J."/>
            <person name="Jabbari K."/>
            <person name="Kuo A."/>
            <person name="Maheswari U."/>
            <person name="Martens C."/>
            <person name="Maumus F."/>
            <person name="Otillar R.P."/>
            <person name="Rayko E."/>
            <person name="Salamov A."/>
            <person name="Vandepoele K."/>
            <person name="Beszteri B."/>
            <person name="Gruber A."/>
            <person name="Heijde M."/>
            <person name="Katinka M."/>
            <person name="Mock T."/>
            <person name="Valentin K."/>
            <person name="Verret F."/>
            <person name="Berges J.A."/>
            <person name="Brownlee C."/>
            <person name="Cadoret J.P."/>
            <person name="Chiovitti A."/>
            <person name="Choi C.J."/>
            <person name="Coesel S."/>
            <person name="De Martino A."/>
            <person name="Detter J.C."/>
            <person name="Durkin C."/>
            <person name="Falciatore A."/>
            <person name="Fournet J."/>
            <person name="Haruta M."/>
            <person name="Huysman M.J."/>
            <person name="Jenkins B.D."/>
            <person name="Jiroutova K."/>
            <person name="Jorgensen R.E."/>
            <person name="Joubert Y."/>
            <person name="Kaplan A."/>
            <person name="Kroger N."/>
            <person name="Kroth P.G."/>
            <person name="La Roche J."/>
            <person name="Lindquist E."/>
            <person name="Lommer M."/>
            <person name="Martin-Jezequel V."/>
            <person name="Lopez P.J."/>
            <person name="Lucas S."/>
            <person name="Mangogna M."/>
            <person name="McGinnis K."/>
            <person name="Medlin L.K."/>
            <person name="Montsant A."/>
            <person name="Oudot-Le Secq M.P."/>
            <person name="Napoli C."/>
            <person name="Obornik M."/>
            <person name="Parker M.S."/>
            <person name="Petit J.L."/>
            <person name="Porcel B.M."/>
            <person name="Poulsen N."/>
            <person name="Robison M."/>
            <person name="Rychlewski L."/>
            <person name="Rynearson T.A."/>
            <person name="Schmutz J."/>
            <person name="Shapiro H."/>
            <person name="Siaut M."/>
            <person name="Stanley M."/>
            <person name="Sussman M.R."/>
            <person name="Taylor A.R."/>
            <person name="Vardi A."/>
            <person name="von Dassow P."/>
            <person name="Vyverman W."/>
            <person name="Willis A."/>
            <person name="Wyrwicz L.S."/>
            <person name="Rokhsar D.S."/>
            <person name="Weissenbach J."/>
            <person name="Armbrust E.V."/>
            <person name="Green B.R."/>
            <person name="Van de Peer Y."/>
            <person name="Grigoriev I.V."/>
        </authorList>
    </citation>
    <scope>NUCLEOTIDE SEQUENCE [LARGE SCALE GENOMIC DNA]</scope>
    <source>
        <strain evidence="2 3">CCMP1335</strain>
    </source>
</reference>
<dbReference type="PANTHER" id="PTHR21581">
    <property type="entry name" value="D-ALANYL-D-ALANINE CARBOXYPEPTIDASE"/>
    <property type="match status" value="1"/>
</dbReference>
<feature type="compositionally biased region" description="Polar residues" evidence="1">
    <location>
        <begin position="18"/>
        <end position="45"/>
    </location>
</feature>